<dbReference type="STRING" id="1193682.BJP25_15340"/>
<keyword evidence="3" id="KW-0804">Transcription</keyword>
<dbReference type="EMBL" id="MKQR01000009">
    <property type="protein sequence ID" value="OLR93646.1"/>
    <property type="molecule type" value="Genomic_DNA"/>
</dbReference>
<protein>
    <recommendedName>
        <fullName evidence="4">HTH araC/xylS-type domain-containing protein</fullName>
    </recommendedName>
</protein>
<dbReference type="InterPro" id="IPR009057">
    <property type="entry name" value="Homeodomain-like_sf"/>
</dbReference>
<evidence type="ECO:0000259" key="4">
    <source>
        <dbReference type="PROSITE" id="PS01124"/>
    </source>
</evidence>
<dbReference type="InterPro" id="IPR018060">
    <property type="entry name" value="HTH_AraC"/>
</dbReference>
<dbReference type="PROSITE" id="PS00041">
    <property type="entry name" value="HTH_ARAC_FAMILY_1"/>
    <property type="match status" value="1"/>
</dbReference>
<dbReference type="RefSeq" id="WP_075974542.1">
    <property type="nucleotide sequence ID" value="NZ_MKQR01000009.1"/>
</dbReference>
<dbReference type="SUPFAM" id="SSF46689">
    <property type="entry name" value="Homeodomain-like"/>
    <property type="match status" value="2"/>
</dbReference>
<dbReference type="PROSITE" id="PS01124">
    <property type="entry name" value="HTH_ARAC_FAMILY_2"/>
    <property type="match status" value="1"/>
</dbReference>
<comment type="caution">
    <text evidence="5">The sequence shown here is derived from an EMBL/GenBank/DDBJ whole genome shotgun (WGS) entry which is preliminary data.</text>
</comment>
<reference evidence="5 6" key="1">
    <citation type="submission" date="2016-10" db="EMBL/GenBank/DDBJ databases">
        <title>The Draft Genome Sequence of Actinokineospora bangkokensis 44EHWT reveals the biosynthetic pathway of antifungal compounds Thailandins with unusual extender unit butylmalonyl-CoA.</title>
        <authorList>
            <person name="Greule A."/>
            <person name="Intra B."/>
            <person name="Flemming S."/>
            <person name="Rommel M.G."/>
            <person name="Panbangred W."/>
            <person name="Bechthold A."/>
        </authorList>
    </citation>
    <scope>NUCLEOTIDE SEQUENCE [LARGE SCALE GENOMIC DNA]</scope>
    <source>
        <strain evidence="5 6">44EHW</strain>
    </source>
</reference>
<sequence length="315" mass="33696">MDQVLETFDRDFAEALLSEQYAAMRMSGTGAHHVRIAQAQLPGARLDWTTLGMRADFAVEPMGTYCLGSLRSGRVRYRYRSTEVLRTRGELFLVGHPDEAMEVAVDQVDADWAVLDTALLGAVAQPRSDAEGPVRLLDRSPTSAAAAAEWSRVRAAVRALVDGTPGAALPALVAAQAARLLAAATLAAFPSTAVVEPTAVDRHDAHPATLRAALAFMESHADVDLSAADIAAAASVTVRAVQLAFRRHLGTTPMAHLRRIRLHHAHDDLRRGDPGDTVTAVAARWGFARPSRFTALYRAEFGAPPSATLRGRAVG</sequence>
<proteinExistence type="predicted"/>
<feature type="domain" description="HTH araC/xylS-type" evidence="4">
    <location>
        <begin position="211"/>
        <end position="311"/>
    </location>
</feature>
<evidence type="ECO:0000256" key="1">
    <source>
        <dbReference type="ARBA" id="ARBA00023015"/>
    </source>
</evidence>
<dbReference type="InterPro" id="IPR050204">
    <property type="entry name" value="AraC_XylS_family_regulators"/>
</dbReference>
<keyword evidence="1" id="KW-0805">Transcription regulation</keyword>
<organism evidence="5 6">
    <name type="scientific">Actinokineospora bangkokensis</name>
    <dbReference type="NCBI Taxonomy" id="1193682"/>
    <lineage>
        <taxon>Bacteria</taxon>
        <taxon>Bacillati</taxon>
        <taxon>Actinomycetota</taxon>
        <taxon>Actinomycetes</taxon>
        <taxon>Pseudonocardiales</taxon>
        <taxon>Pseudonocardiaceae</taxon>
        <taxon>Actinokineospora</taxon>
    </lineage>
</organism>
<name>A0A1Q9LNL5_9PSEU</name>
<keyword evidence="6" id="KW-1185">Reference proteome</keyword>
<dbReference type="PANTHER" id="PTHR46796:SF12">
    <property type="entry name" value="HTH-TYPE DNA-BINDING TRANSCRIPTIONAL ACTIVATOR EUTR"/>
    <property type="match status" value="1"/>
</dbReference>
<evidence type="ECO:0000256" key="3">
    <source>
        <dbReference type="ARBA" id="ARBA00023163"/>
    </source>
</evidence>
<gene>
    <name evidence="5" type="ORF">BJP25_15340</name>
</gene>
<dbReference type="Pfam" id="PF12833">
    <property type="entry name" value="HTH_18"/>
    <property type="match status" value="1"/>
</dbReference>
<dbReference type="OrthoDB" id="5464689at2"/>
<evidence type="ECO:0000313" key="5">
    <source>
        <dbReference type="EMBL" id="OLR93646.1"/>
    </source>
</evidence>
<dbReference type="GO" id="GO:0043565">
    <property type="term" value="F:sequence-specific DNA binding"/>
    <property type="evidence" value="ECO:0007669"/>
    <property type="project" value="InterPro"/>
</dbReference>
<dbReference type="PANTHER" id="PTHR46796">
    <property type="entry name" value="HTH-TYPE TRANSCRIPTIONAL ACTIVATOR RHAS-RELATED"/>
    <property type="match status" value="1"/>
</dbReference>
<dbReference type="Gene3D" id="1.10.10.60">
    <property type="entry name" value="Homeodomain-like"/>
    <property type="match status" value="1"/>
</dbReference>
<dbReference type="GO" id="GO:0003700">
    <property type="term" value="F:DNA-binding transcription factor activity"/>
    <property type="evidence" value="ECO:0007669"/>
    <property type="project" value="InterPro"/>
</dbReference>
<accession>A0A1Q9LNL5</accession>
<dbReference type="InterPro" id="IPR018062">
    <property type="entry name" value="HTH_AraC-typ_CS"/>
</dbReference>
<dbReference type="SMART" id="SM00342">
    <property type="entry name" value="HTH_ARAC"/>
    <property type="match status" value="1"/>
</dbReference>
<dbReference type="Proteomes" id="UP000186040">
    <property type="component" value="Unassembled WGS sequence"/>
</dbReference>
<evidence type="ECO:0000256" key="2">
    <source>
        <dbReference type="ARBA" id="ARBA00023125"/>
    </source>
</evidence>
<keyword evidence="2" id="KW-0238">DNA-binding</keyword>
<evidence type="ECO:0000313" key="6">
    <source>
        <dbReference type="Proteomes" id="UP000186040"/>
    </source>
</evidence>
<dbReference type="AlphaFoldDB" id="A0A1Q9LNL5"/>